<dbReference type="Proteomes" id="UP000053989">
    <property type="component" value="Unassembled WGS sequence"/>
</dbReference>
<proteinExistence type="predicted"/>
<evidence type="ECO:0000313" key="1">
    <source>
        <dbReference type="EMBL" id="KIM68078.1"/>
    </source>
</evidence>
<dbReference type="AlphaFoldDB" id="A0A0C3A352"/>
<sequence>MNQSNTRLRPMILLSLSGKRHVGKTFVASYYSMWNIMHLSRPAGSSDNSKSQNLSQVYLRHHWWKVSQRIYYIVAMTIVDKLTRSSTTFLPLQQPRVPQYP</sequence>
<evidence type="ECO:0000313" key="2">
    <source>
        <dbReference type="Proteomes" id="UP000053989"/>
    </source>
</evidence>
<dbReference type="HOGENOM" id="CLU_2293360_0_0_1"/>
<dbReference type="InParanoid" id="A0A0C3A352"/>
<reference evidence="1 2" key="1">
    <citation type="submission" date="2014-04" db="EMBL/GenBank/DDBJ databases">
        <authorList>
            <consortium name="DOE Joint Genome Institute"/>
            <person name="Kuo A."/>
            <person name="Kohler A."/>
            <person name="Nagy L.G."/>
            <person name="Floudas D."/>
            <person name="Copeland A."/>
            <person name="Barry K.W."/>
            <person name="Cichocki N."/>
            <person name="Veneault-Fourrey C."/>
            <person name="LaButti K."/>
            <person name="Lindquist E.A."/>
            <person name="Lipzen A."/>
            <person name="Lundell T."/>
            <person name="Morin E."/>
            <person name="Murat C."/>
            <person name="Sun H."/>
            <person name="Tunlid A."/>
            <person name="Henrissat B."/>
            <person name="Grigoriev I.V."/>
            <person name="Hibbett D.S."/>
            <person name="Martin F."/>
            <person name="Nordberg H.P."/>
            <person name="Cantor M.N."/>
            <person name="Hua S.X."/>
        </authorList>
    </citation>
    <scope>NUCLEOTIDE SEQUENCE [LARGE SCALE GENOMIC DNA]</scope>
    <source>
        <strain evidence="1 2">Foug A</strain>
    </source>
</reference>
<organism evidence="1 2">
    <name type="scientific">Scleroderma citrinum Foug A</name>
    <dbReference type="NCBI Taxonomy" id="1036808"/>
    <lineage>
        <taxon>Eukaryota</taxon>
        <taxon>Fungi</taxon>
        <taxon>Dikarya</taxon>
        <taxon>Basidiomycota</taxon>
        <taxon>Agaricomycotina</taxon>
        <taxon>Agaricomycetes</taxon>
        <taxon>Agaricomycetidae</taxon>
        <taxon>Boletales</taxon>
        <taxon>Sclerodermatineae</taxon>
        <taxon>Sclerodermataceae</taxon>
        <taxon>Scleroderma</taxon>
    </lineage>
</organism>
<reference evidence="2" key="2">
    <citation type="submission" date="2015-01" db="EMBL/GenBank/DDBJ databases">
        <title>Evolutionary Origins and Diversification of the Mycorrhizal Mutualists.</title>
        <authorList>
            <consortium name="DOE Joint Genome Institute"/>
            <consortium name="Mycorrhizal Genomics Consortium"/>
            <person name="Kohler A."/>
            <person name="Kuo A."/>
            <person name="Nagy L.G."/>
            <person name="Floudas D."/>
            <person name="Copeland A."/>
            <person name="Barry K.W."/>
            <person name="Cichocki N."/>
            <person name="Veneault-Fourrey C."/>
            <person name="LaButti K."/>
            <person name="Lindquist E.A."/>
            <person name="Lipzen A."/>
            <person name="Lundell T."/>
            <person name="Morin E."/>
            <person name="Murat C."/>
            <person name="Riley R."/>
            <person name="Ohm R."/>
            <person name="Sun H."/>
            <person name="Tunlid A."/>
            <person name="Henrissat B."/>
            <person name="Grigoriev I.V."/>
            <person name="Hibbett D.S."/>
            <person name="Martin F."/>
        </authorList>
    </citation>
    <scope>NUCLEOTIDE SEQUENCE [LARGE SCALE GENOMIC DNA]</scope>
    <source>
        <strain evidence="2">Foug A</strain>
    </source>
</reference>
<protein>
    <submittedName>
        <fullName evidence="1">Uncharacterized protein</fullName>
    </submittedName>
</protein>
<dbReference type="EMBL" id="KN822010">
    <property type="protein sequence ID" value="KIM68078.1"/>
    <property type="molecule type" value="Genomic_DNA"/>
</dbReference>
<gene>
    <name evidence="1" type="ORF">SCLCIDRAFT_1000988</name>
</gene>
<accession>A0A0C3A352</accession>
<name>A0A0C3A352_9AGAM</name>
<keyword evidence="2" id="KW-1185">Reference proteome</keyword>